<feature type="active site" description="Proton acceptor" evidence="14">
    <location>
        <position position="1136"/>
    </location>
</feature>
<keyword evidence="13" id="KW-0449">Lipoprotein</keyword>
<evidence type="ECO:0000313" key="20">
    <source>
        <dbReference type="Proteomes" id="UP000504633"/>
    </source>
</evidence>
<dbReference type="Gene3D" id="2.60.40.1910">
    <property type="match status" value="2"/>
</dbReference>
<reference evidence="21" key="1">
    <citation type="submission" date="2025-08" db="UniProtKB">
        <authorList>
            <consortium name="RefSeq"/>
        </authorList>
    </citation>
    <scope>IDENTIFICATION</scope>
    <source>
        <strain evidence="21">15085-1641.00</strain>
        <tissue evidence="21">Whole body</tissue>
    </source>
</reference>
<evidence type="ECO:0000256" key="13">
    <source>
        <dbReference type="ARBA" id="ARBA00023288"/>
    </source>
</evidence>
<dbReference type="PANTHER" id="PTHR11533">
    <property type="entry name" value="PROTEASE M1 ZINC METALLOPROTEASE"/>
    <property type="match status" value="1"/>
</dbReference>
<feature type="transmembrane region" description="Helical" evidence="16">
    <location>
        <begin position="800"/>
        <end position="818"/>
    </location>
</feature>
<evidence type="ECO:0000256" key="2">
    <source>
        <dbReference type="ARBA" id="ARBA00010136"/>
    </source>
</evidence>
<keyword evidence="6 15" id="KW-0479">Metal-binding</keyword>
<evidence type="ECO:0000256" key="8">
    <source>
        <dbReference type="ARBA" id="ARBA00022801"/>
    </source>
</evidence>
<feature type="binding site" evidence="15">
    <location>
        <position position="1139"/>
    </location>
    <ligand>
        <name>Zn(2+)</name>
        <dbReference type="ChEBI" id="CHEBI:29105"/>
        <note>catalytic</note>
    </ligand>
</feature>
<keyword evidence="16" id="KW-1133">Transmembrane helix</keyword>
<evidence type="ECO:0000256" key="11">
    <source>
        <dbReference type="ARBA" id="ARBA00023136"/>
    </source>
</evidence>
<dbReference type="InterPro" id="IPR027268">
    <property type="entry name" value="Peptidase_M4/M1_CTD_sf"/>
</dbReference>
<dbReference type="GO" id="GO:0070006">
    <property type="term" value="F:metalloaminopeptidase activity"/>
    <property type="evidence" value="ECO:0007669"/>
    <property type="project" value="TreeGrafter"/>
</dbReference>
<keyword evidence="8" id="KW-0378">Hydrolase</keyword>
<feature type="domain" description="Peptidase M1 membrane alanine aminopeptidase" evidence="17">
    <location>
        <begin position="1060"/>
        <end position="1273"/>
    </location>
</feature>
<evidence type="ECO:0000256" key="6">
    <source>
        <dbReference type="ARBA" id="ARBA00022723"/>
    </source>
</evidence>
<dbReference type="InterPro" id="IPR024571">
    <property type="entry name" value="ERAP1-like_C_dom"/>
</dbReference>
<dbReference type="GO" id="GO:0042277">
    <property type="term" value="F:peptide binding"/>
    <property type="evidence" value="ECO:0007669"/>
    <property type="project" value="TreeGrafter"/>
</dbReference>
<evidence type="ECO:0000256" key="15">
    <source>
        <dbReference type="PIRSR" id="PIRSR634016-3"/>
    </source>
</evidence>
<dbReference type="Proteomes" id="UP000504633">
    <property type="component" value="Unplaced"/>
</dbReference>
<evidence type="ECO:0000313" key="21">
    <source>
        <dbReference type="RefSeq" id="XP_030080647.1"/>
    </source>
</evidence>
<evidence type="ECO:0000259" key="19">
    <source>
        <dbReference type="Pfam" id="PF17900"/>
    </source>
</evidence>
<evidence type="ECO:0000256" key="4">
    <source>
        <dbReference type="ARBA" id="ARBA00022622"/>
    </source>
</evidence>
<evidence type="ECO:0000256" key="16">
    <source>
        <dbReference type="SAM" id="Phobius"/>
    </source>
</evidence>
<feature type="transmembrane region" description="Helical" evidence="16">
    <location>
        <begin position="1702"/>
        <end position="1724"/>
    </location>
</feature>
<dbReference type="Pfam" id="PF17900">
    <property type="entry name" value="Peptidase_M1_N"/>
    <property type="match status" value="2"/>
</dbReference>
<feature type="binding site" evidence="15">
    <location>
        <position position="1135"/>
    </location>
    <ligand>
        <name>Zn(2+)</name>
        <dbReference type="ChEBI" id="CHEBI:29105"/>
        <note>catalytic</note>
    </ligand>
</feature>
<keyword evidence="20" id="KW-1185">Reference proteome</keyword>
<dbReference type="KEGG" id="dhe:111598230"/>
<feature type="domain" description="ERAP1-like C-terminal" evidence="18">
    <location>
        <begin position="1368"/>
        <end position="1679"/>
    </location>
</feature>
<comment type="cofactor">
    <cofactor evidence="15">
        <name>Zn(2+)</name>
        <dbReference type="ChEBI" id="CHEBI:29105"/>
    </cofactor>
    <text evidence="15">Binds 1 zinc ion per subunit.</text>
</comment>
<keyword evidence="10" id="KW-0482">Metalloprotease</keyword>
<dbReference type="OMA" id="THMQPIN"/>
<evidence type="ECO:0000259" key="17">
    <source>
        <dbReference type="Pfam" id="PF01433"/>
    </source>
</evidence>
<keyword evidence="3" id="KW-1003">Cell membrane</keyword>
<evidence type="ECO:0000256" key="5">
    <source>
        <dbReference type="ARBA" id="ARBA00022670"/>
    </source>
</evidence>
<dbReference type="InterPro" id="IPR034016">
    <property type="entry name" value="M1_APN-typ"/>
</dbReference>
<dbReference type="GO" id="GO:0005737">
    <property type="term" value="C:cytoplasm"/>
    <property type="evidence" value="ECO:0007669"/>
    <property type="project" value="TreeGrafter"/>
</dbReference>
<gene>
    <name evidence="21" type="primary">LOC111598230</name>
</gene>
<feature type="domain" description="Peptidase M1 membrane alanine aminopeptidase" evidence="17">
    <location>
        <begin position="111"/>
        <end position="324"/>
    </location>
</feature>
<keyword evidence="4" id="KW-0336">GPI-anchor</keyword>
<name>A0A6J2SWT4_DROHY</name>
<keyword evidence="16" id="KW-0812">Transmembrane</keyword>
<evidence type="ECO:0000256" key="9">
    <source>
        <dbReference type="ARBA" id="ARBA00022833"/>
    </source>
</evidence>
<feature type="binding site" evidence="15">
    <location>
        <position position="1158"/>
    </location>
    <ligand>
        <name>Zn(2+)</name>
        <dbReference type="ChEBI" id="CHEBI:29105"/>
        <note>catalytic</note>
    </ligand>
</feature>
<keyword evidence="11 16" id="KW-0472">Membrane</keyword>
<keyword evidence="12" id="KW-0325">Glycoprotein</keyword>
<evidence type="ECO:0000256" key="1">
    <source>
        <dbReference type="ARBA" id="ARBA00004609"/>
    </source>
</evidence>
<dbReference type="PANTHER" id="PTHR11533:SF301">
    <property type="entry name" value="AMINOPEPTIDASE"/>
    <property type="match status" value="1"/>
</dbReference>
<dbReference type="PRINTS" id="PR00756">
    <property type="entry name" value="ALADIPTASE"/>
</dbReference>
<dbReference type="InterPro" id="IPR042097">
    <property type="entry name" value="Aminopeptidase_N-like_N_sf"/>
</dbReference>
<dbReference type="Gene3D" id="1.10.390.10">
    <property type="entry name" value="Neutral Protease Domain 2"/>
    <property type="match status" value="2"/>
</dbReference>
<dbReference type="RefSeq" id="XP_030080647.1">
    <property type="nucleotide sequence ID" value="XM_030224787.1"/>
</dbReference>
<dbReference type="CDD" id="cd09601">
    <property type="entry name" value="M1_APN-Q_like"/>
    <property type="match status" value="2"/>
</dbReference>
<comment type="subcellular location">
    <subcellularLocation>
        <location evidence="1">Cell membrane</location>
        <topology evidence="1">Lipid-anchor</topology>
        <topology evidence="1">GPI-anchor</topology>
    </subcellularLocation>
</comment>
<keyword evidence="7" id="KW-0732">Signal</keyword>
<evidence type="ECO:0000256" key="12">
    <source>
        <dbReference type="ARBA" id="ARBA00023180"/>
    </source>
</evidence>
<feature type="transmembrane region" description="Helical" evidence="16">
    <location>
        <begin position="754"/>
        <end position="780"/>
    </location>
</feature>
<dbReference type="FunFam" id="2.60.40.1910:FF:000008">
    <property type="entry name" value="Aminopeptidase"/>
    <property type="match status" value="1"/>
</dbReference>
<dbReference type="GO" id="GO:0043171">
    <property type="term" value="P:peptide catabolic process"/>
    <property type="evidence" value="ECO:0007669"/>
    <property type="project" value="TreeGrafter"/>
</dbReference>
<dbReference type="OrthoDB" id="10031169at2759"/>
<dbReference type="InterPro" id="IPR050344">
    <property type="entry name" value="Peptidase_M1_aminopeptidases"/>
</dbReference>
<proteinExistence type="inferred from homology"/>
<feature type="domain" description="ERAP1-like C-terminal" evidence="18">
    <location>
        <begin position="419"/>
        <end position="730"/>
    </location>
</feature>
<keyword evidence="9 15" id="KW-0862">Zinc</keyword>
<dbReference type="GO" id="GO:0008270">
    <property type="term" value="F:zinc ion binding"/>
    <property type="evidence" value="ECO:0007669"/>
    <property type="project" value="InterPro"/>
</dbReference>
<dbReference type="InterPro" id="IPR001930">
    <property type="entry name" value="Peptidase_M1"/>
</dbReference>
<dbReference type="Gene3D" id="1.25.50.20">
    <property type="match status" value="2"/>
</dbReference>
<evidence type="ECO:0000256" key="3">
    <source>
        <dbReference type="ARBA" id="ARBA00022475"/>
    </source>
</evidence>
<evidence type="ECO:0000256" key="7">
    <source>
        <dbReference type="ARBA" id="ARBA00022729"/>
    </source>
</evidence>
<dbReference type="InterPro" id="IPR014782">
    <property type="entry name" value="Peptidase_M1_dom"/>
</dbReference>
<dbReference type="GO" id="GO:0005886">
    <property type="term" value="C:plasma membrane"/>
    <property type="evidence" value="ECO:0007669"/>
    <property type="project" value="UniProtKB-SubCell"/>
</dbReference>
<dbReference type="GO" id="GO:0006508">
    <property type="term" value="P:proteolysis"/>
    <property type="evidence" value="ECO:0007669"/>
    <property type="project" value="UniProtKB-KW"/>
</dbReference>
<protein>
    <submittedName>
        <fullName evidence="21">Aminopeptidase N-like</fullName>
    </submittedName>
</protein>
<dbReference type="SUPFAM" id="SSF55486">
    <property type="entry name" value="Metalloproteases ('zincins'), catalytic domain"/>
    <property type="match status" value="2"/>
</dbReference>
<evidence type="ECO:0000256" key="10">
    <source>
        <dbReference type="ARBA" id="ARBA00023049"/>
    </source>
</evidence>
<evidence type="ECO:0000259" key="18">
    <source>
        <dbReference type="Pfam" id="PF11838"/>
    </source>
</evidence>
<dbReference type="InterPro" id="IPR045357">
    <property type="entry name" value="Aminopeptidase_N-like_N"/>
</dbReference>
<keyword evidence="5" id="KW-0645">Protease</keyword>
<dbReference type="SUPFAM" id="SSF63737">
    <property type="entry name" value="Leukotriene A4 hydrolase N-terminal domain"/>
    <property type="match status" value="2"/>
</dbReference>
<dbReference type="GO" id="GO:0098552">
    <property type="term" value="C:side of membrane"/>
    <property type="evidence" value="ECO:0007669"/>
    <property type="project" value="UniProtKB-KW"/>
</dbReference>
<organism evidence="20 21">
    <name type="scientific">Drosophila hydei</name>
    <name type="common">Fruit fly</name>
    <dbReference type="NCBI Taxonomy" id="7224"/>
    <lineage>
        <taxon>Eukaryota</taxon>
        <taxon>Metazoa</taxon>
        <taxon>Ecdysozoa</taxon>
        <taxon>Arthropoda</taxon>
        <taxon>Hexapoda</taxon>
        <taxon>Insecta</taxon>
        <taxon>Pterygota</taxon>
        <taxon>Neoptera</taxon>
        <taxon>Endopterygota</taxon>
        <taxon>Diptera</taxon>
        <taxon>Brachycera</taxon>
        <taxon>Muscomorpha</taxon>
        <taxon>Ephydroidea</taxon>
        <taxon>Drosophilidae</taxon>
        <taxon>Drosophila</taxon>
    </lineage>
</organism>
<dbReference type="GeneID" id="111598230"/>
<dbReference type="Pfam" id="PF01433">
    <property type="entry name" value="Peptidase_M1"/>
    <property type="match status" value="2"/>
</dbReference>
<sequence length="1725" mass="199105">MDAAAMKTKWVLLTHMQPINARLVFPCFDEPTFKAKFQLQITRPASLNAVSNTKLIQTVNEDNNRQTDHFEVTPIMSTCSLAFVISEYQVRGNSDISILTRPAYNGYMEFSYSVAERVLPAYGNLFNQSYKQLGNQVLQYASTPRLSQNSVDNWGLVIAKDDVLLEQPGVTDGWTQKEFTIRNIVQENSHMWFGNSVTCKWWSYIWLHEGFARYYEYFLGQQLYPDYQLDQQFLVQTLHHAIVLDSKNSTQPMTSALVNINSPADIDYKFERIAFAKAASVIRMWSVVMGEENFNKAIRSFLKDYHLSNASPTDLYPYLTENWPKEQDVTLNSFYYDFTIKVGYPRIIVTLRPDDQTFRFQQKRFLLDSKDGSDTTLQYTTPITWTTNLSRNFQNLTPNFYYERGNPYYEGYINTPIDWIIVNKKQAFYYRVHYQPPLLGRIQKALTKDNHSEIPVENRAAIVDDLFNFALAELIDYVEVLEFMEYMSTEADYIPWYAAYVGLERVAKRLTPQQLPNFKTYLSDITKAVYTKLGVGWSTSDKVLDVYNRNQQISWLCKYQTSNCTAKVLEKFNALNSEKPSPDYRETFYCAAARTDGYARVLELYNKESNYIDREIYWRAASCTRDYRTHYQNEILGKGNSVDLKIVGLAQLYEQNPDLVTPIFQMVTENIAQLAEALESSWPKTAQALSDMAEYFTTREQQQLFSNFYKQSQASFGSSAEILNQAQVKIEENLQWSEKRLGKFVNYLAQRNGVAGLALVSSLLMVVSTVLSFSYCNLIFRKITSFLEGIRRAIDMSSSWFSFWPLVALITLTWIGGYECEINYRLKTDVLPSLYNLKIQLRDNTITPDSPATNYDGEVSITLQTPLENVKEITLHKDVSLVILKCVLLNAAGQQVELVNNAKLTSVEQSQQLTVGLTQALAPNVSYALNFNFVGKIQTDTVGLFSASYMDAAAMKTKWVLLTHMQPINARLVFPCFDEPTFKAKFQLQITRPASLNAVSNTKLIQTVNEDNNRQTDHFEVTPIMSTYLLAFVISEYKVRGDNDLSIHSRPEYYNYTEFSYSVAKRVLPAYGELFQQTYQQLGNEILQYATTPRFSHNSMENWGLVIFKDKVLLEQPGITDGWMQKEFTIRNIVHESAHMWFGNSVTCEWWSFIWLHEGFARYYEYFMGHKLYPEYQLDQQFVVHKLQHILTTDSLNLTQPMTSAEVDINTPADIDFKFGRISFAKAASIIRMFRFAMGEDNFNTAITNYLKEFHLGNALPSNLLGHLREHWPGDVYVNLNQFFVDFTVLVGYPMITVSLTQDGRQLNFEQRRFLLNATDGSNSRLRYTVPITYTTNLDPNFENLKPAFYIDKLIDVYQRRSEEPIDWVIVNLKQANYHRVMYKQPLLDRVQKVLIKDGHSGIPVENRAAIVDDLFNFALAELIDYVEVFEFMEYMSTEADYIPWYAAYVGLERVAKRLTPQQLPNFKTYLSDITKAVYTKLGVGWSTSDKVLDVYNRNQQISWLCKYQTSNCTAKVLEKFNALNSEKPSPDYRETFYCAAARTDGYARVLELYNKESNYIDREIYWRAASCTRDYRTHYQNEILGKGNSVDLKIVGLAQLYEQNPDLVTPIFQMVTENIAQLAEALESSWPKTAQALSDMAEYFTTREQQQLFSNFYKQSQASFGSSAEILNQAQVKIEENLQWSEKRLGKFVNYLAQRNGVAGLALVSSLLMVISTVWTILLS</sequence>
<dbReference type="GO" id="GO:0005615">
    <property type="term" value="C:extracellular space"/>
    <property type="evidence" value="ECO:0007669"/>
    <property type="project" value="TreeGrafter"/>
</dbReference>
<accession>A0A6J2SWT4</accession>
<dbReference type="Pfam" id="PF11838">
    <property type="entry name" value="ERAP1_C"/>
    <property type="match status" value="2"/>
</dbReference>
<feature type="domain" description="Aminopeptidase N-like N-terminal" evidence="19">
    <location>
        <begin position="8"/>
        <end position="78"/>
    </location>
</feature>
<comment type="similarity">
    <text evidence="2">Belongs to the peptidase M1 family.</text>
</comment>
<evidence type="ECO:0000256" key="14">
    <source>
        <dbReference type="PIRSR" id="PIRSR634016-1"/>
    </source>
</evidence>
<feature type="domain" description="Aminopeptidase N-like N-terminal" evidence="19">
    <location>
        <begin position="832"/>
        <end position="1029"/>
    </location>
</feature>
<dbReference type="Gene3D" id="2.60.40.1730">
    <property type="entry name" value="tricorn interacting facor f3 domain"/>
    <property type="match status" value="2"/>
</dbReference>